<evidence type="ECO:0000313" key="4">
    <source>
        <dbReference type="Proteomes" id="UP001165065"/>
    </source>
</evidence>
<feature type="coiled-coil region" evidence="1">
    <location>
        <begin position="57"/>
        <end position="95"/>
    </location>
</feature>
<evidence type="ECO:0000256" key="1">
    <source>
        <dbReference type="SAM" id="Coils"/>
    </source>
</evidence>
<accession>A0A9W7G9F7</accession>
<gene>
    <name evidence="3" type="ORF">TrCOL_g7004</name>
</gene>
<feature type="compositionally biased region" description="Basic and acidic residues" evidence="2">
    <location>
        <begin position="1"/>
        <end position="13"/>
    </location>
</feature>
<reference evidence="4" key="1">
    <citation type="journal article" date="2023" name="Commun. Biol.">
        <title>Genome analysis of Parmales, the sister group of diatoms, reveals the evolutionary specialization of diatoms from phago-mixotrophs to photoautotrophs.</title>
        <authorList>
            <person name="Ban H."/>
            <person name="Sato S."/>
            <person name="Yoshikawa S."/>
            <person name="Yamada K."/>
            <person name="Nakamura Y."/>
            <person name="Ichinomiya M."/>
            <person name="Sato N."/>
            <person name="Blanc-Mathieu R."/>
            <person name="Endo H."/>
            <person name="Kuwata A."/>
            <person name="Ogata H."/>
        </authorList>
    </citation>
    <scope>NUCLEOTIDE SEQUENCE [LARGE SCALE GENOMIC DNA]</scope>
</reference>
<comment type="caution">
    <text evidence="3">The sequence shown here is derived from an EMBL/GenBank/DDBJ whole genome shotgun (WGS) entry which is preliminary data.</text>
</comment>
<name>A0A9W7G9F7_9STRA</name>
<keyword evidence="1" id="KW-0175">Coiled coil</keyword>
<keyword evidence="4" id="KW-1185">Reference proteome</keyword>
<organism evidence="3 4">
    <name type="scientific">Triparma columacea</name>
    <dbReference type="NCBI Taxonomy" id="722753"/>
    <lineage>
        <taxon>Eukaryota</taxon>
        <taxon>Sar</taxon>
        <taxon>Stramenopiles</taxon>
        <taxon>Ochrophyta</taxon>
        <taxon>Bolidophyceae</taxon>
        <taxon>Parmales</taxon>
        <taxon>Triparmaceae</taxon>
        <taxon>Triparma</taxon>
    </lineage>
</organism>
<evidence type="ECO:0000256" key="2">
    <source>
        <dbReference type="SAM" id="MobiDB-lite"/>
    </source>
</evidence>
<protein>
    <submittedName>
        <fullName evidence="3">Uncharacterized protein</fullName>
    </submittedName>
</protein>
<dbReference type="Proteomes" id="UP001165065">
    <property type="component" value="Unassembled WGS sequence"/>
</dbReference>
<sequence>MPSEPKDQEKESSEAPVEVSMDLETKADQVTHPTEAVPMGPPSDPECASALTEISRLKTVIANRDALITRLEEVKKKLEAKKARLSSQHVDVIEKDMDDTISFSSTTILDKFLDFDFSSDA</sequence>
<proteinExistence type="predicted"/>
<dbReference type="EMBL" id="BRYA01000069">
    <property type="protein sequence ID" value="GMI36858.1"/>
    <property type="molecule type" value="Genomic_DNA"/>
</dbReference>
<dbReference type="AlphaFoldDB" id="A0A9W7G9F7"/>
<feature type="region of interest" description="Disordered" evidence="2">
    <location>
        <begin position="1"/>
        <end position="22"/>
    </location>
</feature>
<evidence type="ECO:0000313" key="3">
    <source>
        <dbReference type="EMBL" id="GMI36858.1"/>
    </source>
</evidence>